<dbReference type="EMBL" id="CAFZ01001051">
    <property type="protein sequence ID" value="CCA76844.1"/>
    <property type="molecule type" value="Genomic_DNA"/>
</dbReference>
<evidence type="ECO:0000313" key="2">
    <source>
        <dbReference type="EMBL" id="CCA76844.1"/>
    </source>
</evidence>
<name>G4TZV1_SERID</name>
<feature type="compositionally biased region" description="Acidic residues" evidence="1">
    <location>
        <begin position="120"/>
        <end position="129"/>
    </location>
</feature>
<dbReference type="HOGENOM" id="CLU_100307_0_0_1"/>
<evidence type="ECO:0000313" key="3">
    <source>
        <dbReference type="Proteomes" id="UP000007148"/>
    </source>
</evidence>
<dbReference type="InParanoid" id="G4TZV1"/>
<feature type="compositionally biased region" description="Basic and acidic residues" evidence="1">
    <location>
        <begin position="101"/>
        <end position="111"/>
    </location>
</feature>
<feature type="compositionally biased region" description="Basic and acidic residues" evidence="1">
    <location>
        <begin position="54"/>
        <end position="66"/>
    </location>
</feature>
<protein>
    <submittedName>
        <fullName evidence="2">Uncharacterized protein</fullName>
    </submittedName>
</protein>
<feature type="compositionally biased region" description="Basic and acidic residues" evidence="1">
    <location>
        <begin position="79"/>
        <end position="90"/>
    </location>
</feature>
<comment type="caution">
    <text evidence="2">The sequence shown here is derived from an EMBL/GenBank/DDBJ whole genome shotgun (WGS) entry which is preliminary data.</text>
</comment>
<feature type="compositionally biased region" description="Polar residues" evidence="1">
    <location>
        <begin position="67"/>
        <end position="77"/>
    </location>
</feature>
<sequence>MEEKKKKKPDIKTTKSKSITTPDPLETTQDGMSEVQHERRPDMFPGSHDINQNVEKDISTGGEHEGTGNQDNNSLLKQTEIHERKKERFSQRITRIGQRLASEDRQLERIDASGAINDGSENDEGDGDIESGKELGRSNSLIPPYIRTKDKTPQSQEAVQGYPYAMILPPNGAHAEDLFNEINPDTISGESDGVFITKYQSEHPKYAFVFKYISEELLKANGLKRPIPKRRLSKESSTETAA</sequence>
<keyword evidence="3" id="KW-1185">Reference proteome</keyword>
<evidence type="ECO:0000256" key="1">
    <source>
        <dbReference type="SAM" id="MobiDB-lite"/>
    </source>
</evidence>
<dbReference type="Proteomes" id="UP000007148">
    <property type="component" value="Unassembled WGS sequence"/>
</dbReference>
<accession>G4TZV1</accession>
<reference evidence="2 3" key="1">
    <citation type="journal article" date="2011" name="PLoS Pathog.">
        <title>Endophytic Life Strategies Decoded by Genome and Transcriptome Analyses of the Mutualistic Root Symbiont Piriformospora indica.</title>
        <authorList>
            <person name="Zuccaro A."/>
            <person name="Lahrmann U."/>
            <person name="Guldener U."/>
            <person name="Langen G."/>
            <person name="Pfiffi S."/>
            <person name="Biedenkopf D."/>
            <person name="Wong P."/>
            <person name="Samans B."/>
            <person name="Grimm C."/>
            <person name="Basiewicz M."/>
            <person name="Murat C."/>
            <person name="Martin F."/>
            <person name="Kogel K.H."/>
        </authorList>
    </citation>
    <scope>NUCLEOTIDE SEQUENCE [LARGE SCALE GENOMIC DNA]</scope>
    <source>
        <strain evidence="2 3">DSM 11827</strain>
    </source>
</reference>
<proteinExistence type="predicted"/>
<organism evidence="2 3">
    <name type="scientific">Serendipita indica (strain DSM 11827)</name>
    <name type="common">Root endophyte fungus</name>
    <name type="synonym">Piriformospora indica</name>
    <dbReference type="NCBI Taxonomy" id="1109443"/>
    <lineage>
        <taxon>Eukaryota</taxon>
        <taxon>Fungi</taxon>
        <taxon>Dikarya</taxon>
        <taxon>Basidiomycota</taxon>
        <taxon>Agaricomycotina</taxon>
        <taxon>Agaricomycetes</taxon>
        <taxon>Sebacinales</taxon>
        <taxon>Serendipitaceae</taxon>
        <taxon>Serendipita</taxon>
    </lineage>
</organism>
<gene>
    <name evidence="2" type="ORF">PIIN_10829</name>
</gene>
<feature type="region of interest" description="Disordered" evidence="1">
    <location>
        <begin position="1"/>
        <end position="155"/>
    </location>
</feature>
<dbReference type="AlphaFoldDB" id="G4TZV1"/>